<evidence type="ECO:0000313" key="2">
    <source>
        <dbReference type="EMBL" id="VTT63691.1"/>
    </source>
</evidence>
<protein>
    <submittedName>
        <fullName evidence="2">Uncharacterized protein</fullName>
    </submittedName>
</protein>
<name>A0A5Q3FQH0_FUSFU</name>
<gene>
    <name evidence="2" type="ORF">C2S_599</name>
</gene>
<evidence type="ECO:0000256" key="1">
    <source>
        <dbReference type="SAM" id="MobiDB-lite"/>
    </source>
</evidence>
<feature type="region of interest" description="Disordered" evidence="1">
    <location>
        <begin position="77"/>
        <end position="96"/>
    </location>
</feature>
<reference evidence="2" key="1">
    <citation type="submission" date="2019-05" db="EMBL/GenBank/DDBJ databases">
        <authorList>
            <person name="Piombo E."/>
        </authorList>
    </citation>
    <scope>NUCLEOTIDE SEQUENCE</scope>
    <source>
        <strain evidence="2">C2S</strain>
    </source>
</reference>
<comment type="caution">
    <text evidence="2">The sequence shown here is derived from an EMBL/GenBank/DDBJ whole genome shotgun (WGS) entry which is preliminary data.</text>
</comment>
<organism evidence="2 3">
    <name type="scientific">Fusarium fujikuroi</name>
    <name type="common">Bakanae and foot rot disease fungus</name>
    <name type="synonym">Gibberella fujikuroi</name>
    <dbReference type="NCBI Taxonomy" id="5127"/>
    <lineage>
        <taxon>Eukaryota</taxon>
        <taxon>Fungi</taxon>
        <taxon>Dikarya</taxon>
        <taxon>Ascomycota</taxon>
        <taxon>Pezizomycotina</taxon>
        <taxon>Sordariomycetes</taxon>
        <taxon>Hypocreomycetidae</taxon>
        <taxon>Hypocreales</taxon>
        <taxon>Nectriaceae</taxon>
        <taxon>Fusarium</taxon>
        <taxon>Fusarium fujikuroi species complex</taxon>
    </lineage>
</organism>
<evidence type="ECO:0000313" key="3">
    <source>
        <dbReference type="Proteomes" id="UP000760494"/>
    </source>
</evidence>
<proteinExistence type="predicted"/>
<dbReference type="EMBL" id="CABFJX010000112">
    <property type="protein sequence ID" value="VTT63691.1"/>
    <property type="molecule type" value="Genomic_DNA"/>
</dbReference>
<feature type="compositionally biased region" description="Low complexity" evidence="1">
    <location>
        <begin position="77"/>
        <end position="86"/>
    </location>
</feature>
<sequence length="96" mass="10835">MPAVPFVSPILNCSLSARVDRTSIVSPTPREPPLYSKPWYVSANALSMTLRCNLIRMEQERLLCGHVTLHMMCRCSPSLSRPTSRTRYPRDGISKT</sequence>
<accession>A0A5Q3FQH0</accession>
<dbReference type="AlphaFoldDB" id="A0A5Q3FQH0"/>
<dbReference type="Proteomes" id="UP000760494">
    <property type="component" value="Unassembled WGS sequence"/>
</dbReference>